<protein>
    <submittedName>
        <fullName evidence="3">Orf2</fullName>
    </submittedName>
</protein>
<accession>C0JSK7</accession>
<feature type="transmembrane region" description="Helical" evidence="2">
    <location>
        <begin position="35"/>
        <end position="60"/>
    </location>
</feature>
<keyword evidence="4" id="KW-1185">Reference proteome</keyword>
<dbReference type="Proteomes" id="UP000011277">
    <property type="component" value="Segment"/>
</dbReference>
<organism evidence="3 4">
    <name type="scientific">Torque teno zalophus virus 1</name>
    <name type="common">ZcTTV</name>
    <dbReference type="NCBI Taxonomy" id="1218490"/>
    <lineage>
        <taxon>Viruses</taxon>
        <taxon>Monodnaviria</taxon>
        <taxon>Shotokuvirae</taxon>
        <taxon>Commensaviricota</taxon>
        <taxon>Cardeaviricetes</taxon>
        <taxon>Sanitavirales</taxon>
        <taxon>Anelloviridae</taxon>
        <taxon>Sigmatorquevirus</taxon>
        <taxon>Sigmatorquevirus otari1</taxon>
    </lineage>
</organism>
<keyword evidence="2" id="KW-0812">Transmembrane</keyword>
<proteinExistence type="predicted"/>
<dbReference type="RefSeq" id="YP_002640215.1">
    <property type="nucleotide sequence ID" value="NC_012126.1"/>
</dbReference>
<name>C0JSK7_ZCTTV</name>
<dbReference type="KEGG" id="vg:7557434"/>
<feature type="region of interest" description="Disordered" evidence="1">
    <location>
        <begin position="118"/>
        <end position="139"/>
    </location>
</feature>
<reference evidence="3 4" key="1">
    <citation type="journal article" date="2009" name="J. Gen. Virol.">
        <title>Novel anellovirus discovered from a mortality event of captive California sea lions.</title>
        <authorList>
            <person name="Ng T.F."/>
            <person name="Suedmeyer W.K."/>
            <person name="Wheeler E."/>
            <person name="Gulland F."/>
            <person name="Breitbart M."/>
        </authorList>
    </citation>
    <scope>NUCLEOTIDE SEQUENCE [LARGE SCALE GENOMIC DNA]</scope>
</reference>
<feature type="compositionally biased region" description="Polar residues" evidence="1">
    <location>
        <begin position="120"/>
        <end position="130"/>
    </location>
</feature>
<dbReference type="GeneID" id="7557434"/>
<evidence type="ECO:0000256" key="2">
    <source>
        <dbReference type="SAM" id="Phobius"/>
    </source>
</evidence>
<keyword evidence="2" id="KW-0472">Membrane</keyword>
<evidence type="ECO:0000313" key="3">
    <source>
        <dbReference type="EMBL" id="ACN38866.1"/>
    </source>
</evidence>
<evidence type="ECO:0000313" key="4">
    <source>
        <dbReference type="Proteomes" id="UP000011277"/>
    </source>
</evidence>
<evidence type="ECO:0000256" key="1">
    <source>
        <dbReference type="SAM" id="MobiDB-lite"/>
    </source>
</evidence>
<organismHost>
    <name type="scientific">Zalophus californianus</name>
    <name type="common">California sealion</name>
    <dbReference type="NCBI Taxonomy" id="9704"/>
</organismHost>
<keyword evidence="2" id="KW-1133">Transmembrane helix</keyword>
<dbReference type="EMBL" id="FJ459582">
    <property type="protein sequence ID" value="ACN38866.1"/>
    <property type="molecule type" value="Genomic_DNA"/>
</dbReference>
<sequence length="139" mass="15344">MEDIRTLWKVTFDLLYDNNYFPSTGMYPCFDEKEICLCLAWTLLLIGFSTLLILTIQLIISVRRLNGSVNALISIKNSAGVVTGQTISPKNAISEEVQAPEMEETLQEVPLSEESPLVGAQTQKMASPTKNACGKIPSF</sequence>